<dbReference type="Pfam" id="PF07729">
    <property type="entry name" value="FCD"/>
    <property type="match status" value="1"/>
</dbReference>
<dbReference type="SMART" id="SM00895">
    <property type="entry name" value="FCD"/>
    <property type="match status" value="1"/>
</dbReference>
<proteinExistence type="predicted"/>
<evidence type="ECO:0000256" key="2">
    <source>
        <dbReference type="ARBA" id="ARBA00023125"/>
    </source>
</evidence>
<dbReference type="InterPro" id="IPR036388">
    <property type="entry name" value="WH-like_DNA-bd_sf"/>
</dbReference>
<gene>
    <name evidence="5" type="ORF">JOF34_001940</name>
</gene>
<dbReference type="EMBL" id="JAGIOL010000001">
    <property type="protein sequence ID" value="MBP2437354.1"/>
    <property type="molecule type" value="Genomic_DNA"/>
</dbReference>
<name>A0ABS4ZJ77_9MICO</name>
<feature type="domain" description="HTH gntR-type" evidence="4">
    <location>
        <begin position="1"/>
        <end position="67"/>
    </location>
</feature>
<dbReference type="SUPFAM" id="SSF46785">
    <property type="entry name" value="Winged helix' DNA-binding domain"/>
    <property type="match status" value="1"/>
</dbReference>
<dbReference type="Gene3D" id="1.10.10.10">
    <property type="entry name" value="Winged helix-like DNA-binding domain superfamily/Winged helix DNA-binding domain"/>
    <property type="match status" value="1"/>
</dbReference>
<dbReference type="InterPro" id="IPR000524">
    <property type="entry name" value="Tscrpt_reg_HTH_GntR"/>
</dbReference>
<evidence type="ECO:0000313" key="6">
    <source>
        <dbReference type="Proteomes" id="UP001519362"/>
    </source>
</evidence>
<protein>
    <submittedName>
        <fullName evidence="5">DNA-binding GntR family transcriptional regulator</fullName>
    </submittedName>
</protein>
<dbReference type="InterPro" id="IPR008920">
    <property type="entry name" value="TF_FadR/GntR_C"/>
</dbReference>
<evidence type="ECO:0000259" key="4">
    <source>
        <dbReference type="PROSITE" id="PS50949"/>
    </source>
</evidence>
<dbReference type="CDD" id="cd07377">
    <property type="entry name" value="WHTH_GntR"/>
    <property type="match status" value="1"/>
</dbReference>
<dbReference type="SUPFAM" id="SSF48008">
    <property type="entry name" value="GntR ligand-binding domain-like"/>
    <property type="match status" value="1"/>
</dbReference>
<evidence type="ECO:0000313" key="5">
    <source>
        <dbReference type="EMBL" id="MBP2437354.1"/>
    </source>
</evidence>
<accession>A0ABS4ZJ77</accession>
<keyword evidence="6" id="KW-1185">Reference proteome</keyword>
<reference evidence="5 6" key="1">
    <citation type="submission" date="2021-03" db="EMBL/GenBank/DDBJ databases">
        <title>Sequencing the genomes of 1000 actinobacteria strains.</title>
        <authorList>
            <person name="Klenk H.-P."/>
        </authorList>
    </citation>
    <scope>NUCLEOTIDE SEQUENCE [LARGE SCALE GENOMIC DNA]</scope>
    <source>
        <strain evidence="5 6">DSM 24221</strain>
    </source>
</reference>
<organism evidence="5 6">
    <name type="scientific">Microbacterium amylolyticum</name>
    <dbReference type="NCBI Taxonomy" id="936337"/>
    <lineage>
        <taxon>Bacteria</taxon>
        <taxon>Bacillati</taxon>
        <taxon>Actinomycetota</taxon>
        <taxon>Actinomycetes</taxon>
        <taxon>Micrococcales</taxon>
        <taxon>Microbacteriaceae</taxon>
        <taxon>Microbacterium</taxon>
    </lineage>
</organism>
<dbReference type="PANTHER" id="PTHR43537:SF5">
    <property type="entry name" value="UXU OPERON TRANSCRIPTIONAL REGULATOR"/>
    <property type="match status" value="1"/>
</dbReference>
<keyword evidence="3" id="KW-0804">Transcription</keyword>
<sequence>MGEAEIAGHIRAAIMSGEMVPNQRLVEADLTERYGITRSAVRAALVVLEGEGVVERLPNRGARVRQISLEEAVEIVEVREGLEVLCVRRACERLTPADAEQFSALGDQMSSAVHEGDLPRYASLNQDMDRRIWELSGHETAAVLLHRLRAQSARHQFRLAYQPGRAKESLGEHLAIIDALLARDADRAEQATRQHLSGILAALTLRSQAAAAV</sequence>
<keyword evidence="1" id="KW-0805">Transcription regulation</keyword>
<comment type="caution">
    <text evidence="5">The sequence shown here is derived from an EMBL/GenBank/DDBJ whole genome shotgun (WGS) entry which is preliminary data.</text>
</comment>
<keyword evidence="2 5" id="KW-0238">DNA-binding</keyword>
<dbReference type="PANTHER" id="PTHR43537">
    <property type="entry name" value="TRANSCRIPTIONAL REGULATOR, GNTR FAMILY"/>
    <property type="match status" value="1"/>
</dbReference>
<dbReference type="PROSITE" id="PS50949">
    <property type="entry name" value="HTH_GNTR"/>
    <property type="match status" value="1"/>
</dbReference>
<dbReference type="RefSeq" id="WP_165134194.1">
    <property type="nucleotide sequence ID" value="NZ_CP049253.1"/>
</dbReference>
<dbReference type="GO" id="GO:0003677">
    <property type="term" value="F:DNA binding"/>
    <property type="evidence" value="ECO:0007669"/>
    <property type="project" value="UniProtKB-KW"/>
</dbReference>
<dbReference type="Proteomes" id="UP001519362">
    <property type="component" value="Unassembled WGS sequence"/>
</dbReference>
<dbReference type="Gene3D" id="1.20.120.530">
    <property type="entry name" value="GntR ligand-binding domain-like"/>
    <property type="match status" value="1"/>
</dbReference>
<dbReference type="SMART" id="SM00345">
    <property type="entry name" value="HTH_GNTR"/>
    <property type="match status" value="1"/>
</dbReference>
<dbReference type="Pfam" id="PF00392">
    <property type="entry name" value="GntR"/>
    <property type="match status" value="1"/>
</dbReference>
<dbReference type="InterPro" id="IPR036390">
    <property type="entry name" value="WH_DNA-bd_sf"/>
</dbReference>
<evidence type="ECO:0000256" key="1">
    <source>
        <dbReference type="ARBA" id="ARBA00023015"/>
    </source>
</evidence>
<dbReference type="InterPro" id="IPR011711">
    <property type="entry name" value="GntR_C"/>
</dbReference>
<evidence type="ECO:0000256" key="3">
    <source>
        <dbReference type="ARBA" id="ARBA00023163"/>
    </source>
</evidence>